<dbReference type="OrthoDB" id="5584477at2759"/>
<dbReference type="Proteomes" id="UP000054771">
    <property type="component" value="Unassembled WGS sequence"/>
</dbReference>
<organism evidence="1 2">
    <name type="scientific">Aspergillus calidoustus</name>
    <dbReference type="NCBI Taxonomy" id="454130"/>
    <lineage>
        <taxon>Eukaryota</taxon>
        <taxon>Fungi</taxon>
        <taxon>Dikarya</taxon>
        <taxon>Ascomycota</taxon>
        <taxon>Pezizomycotina</taxon>
        <taxon>Eurotiomycetes</taxon>
        <taxon>Eurotiomycetidae</taxon>
        <taxon>Eurotiales</taxon>
        <taxon>Aspergillaceae</taxon>
        <taxon>Aspergillus</taxon>
        <taxon>Aspergillus subgen. Nidulantes</taxon>
    </lineage>
</organism>
<accession>A0A0U5G1R6</accession>
<sequence length="71" mass="8023">MAHEGDLLKMAYENITQFYRSLASWINRLRKASLPLSSYGSMKTYGNHNPLASTAFMGVWAPQWSLDIGVE</sequence>
<name>A0A0U5G1R6_ASPCI</name>
<dbReference type="EMBL" id="CDMC01000005">
    <property type="protein sequence ID" value="CEL05793.1"/>
    <property type="molecule type" value="Genomic_DNA"/>
</dbReference>
<reference evidence="2" key="1">
    <citation type="journal article" date="2016" name="Genome Announc.">
        <title>Draft genome sequences of fungus Aspergillus calidoustus.</title>
        <authorList>
            <person name="Horn F."/>
            <person name="Linde J."/>
            <person name="Mattern D.J."/>
            <person name="Walther G."/>
            <person name="Guthke R."/>
            <person name="Scherlach K."/>
            <person name="Martin K."/>
            <person name="Brakhage A.A."/>
            <person name="Petzke L."/>
            <person name="Valiante V."/>
        </authorList>
    </citation>
    <scope>NUCLEOTIDE SEQUENCE [LARGE SCALE GENOMIC DNA]</scope>
    <source>
        <strain evidence="2">SF006504</strain>
    </source>
</reference>
<dbReference type="AlphaFoldDB" id="A0A0U5G1R6"/>
<keyword evidence="2" id="KW-1185">Reference proteome</keyword>
<protein>
    <submittedName>
        <fullName evidence="1">Uncharacterized protein</fullName>
    </submittedName>
</protein>
<gene>
    <name evidence="1" type="ORF">ASPCAL06908</name>
</gene>
<evidence type="ECO:0000313" key="1">
    <source>
        <dbReference type="EMBL" id="CEL05793.1"/>
    </source>
</evidence>
<evidence type="ECO:0000313" key="2">
    <source>
        <dbReference type="Proteomes" id="UP000054771"/>
    </source>
</evidence>
<proteinExistence type="predicted"/>